<dbReference type="AlphaFoldDB" id="A0A9N9F6H9"/>
<accession>A0A9N9F6H9</accession>
<evidence type="ECO:0000313" key="2">
    <source>
        <dbReference type="Proteomes" id="UP000789396"/>
    </source>
</evidence>
<protein>
    <submittedName>
        <fullName evidence="1">16581_t:CDS:1</fullName>
    </submittedName>
</protein>
<dbReference type="Proteomes" id="UP000789396">
    <property type="component" value="Unassembled WGS sequence"/>
</dbReference>
<keyword evidence="2" id="KW-1185">Reference proteome</keyword>
<dbReference type="EMBL" id="CAJVPZ010002426">
    <property type="protein sequence ID" value="CAG8512528.1"/>
    <property type="molecule type" value="Genomic_DNA"/>
</dbReference>
<sequence>MQLNIIICNIHKWTEDFKIFIENFYFATFDLANDVILCHFIISRLITGSAKGNT</sequence>
<name>A0A9N9F6H9_9GLOM</name>
<evidence type="ECO:0000313" key="1">
    <source>
        <dbReference type="EMBL" id="CAG8512528.1"/>
    </source>
</evidence>
<organism evidence="1 2">
    <name type="scientific">Racocetra fulgida</name>
    <dbReference type="NCBI Taxonomy" id="60492"/>
    <lineage>
        <taxon>Eukaryota</taxon>
        <taxon>Fungi</taxon>
        <taxon>Fungi incertae sedis</taxon>
        <taxon>Mucoromycota</taxon>
        <taxon>Glomeromycotina</taxon>
        <taxon>Glomeromycetes</taxon>
        <taxon>Diversisporales</taxon>
        <taxon>Gigasporaceae</taxon>
        <taxon>Racocetra</taxon>
    </lineage>
</organism>
<reference evidence="1" key="1">
    <citation type="submission" date="2021-06" db="EMBL/GenBank/DDBJ databases">
        <authorList>
            <person name="Kallberg Y."/>
            <person name="Tangrot J."/>
            <person name="Rosling A."/>
        </authorList>
    </citation>
    <scope>NUCLEOTIDE SEQUENCE</scope>
    <source>
        <strain evidence="1">IN212</strain>
    </source>
</reference>
<proteinExistence type="predicted"/>
<gene>
    <name evidence="1" type="ORF">RFULGI_LOCUS2965</name>
</gene>
<comment type="caution">
    <text evidence="1">The sequence shown here is derived from an EMBL/GenBank/DDBJ whole genome shotgun (WGS) entry which is preliminary data.</text>
</comment>